<comment type="catalytic activity">
    <reaction evidence="1">
        <text>a ubiquinone + NADH + 5 H(+)(in) = a ubiquinol + NAD(+) + 4 H(+)(out)</text>
        <dbReference type="Rhea" id="RHEA:29091"/>
        <dbReference type="Rhea" id="RHEA-COMP:9565"/>
        <dbReference type="Rhea" id="RHEA-COMP:9566"/>
        <dbReference type="ChEBI" id="CHEBI:15378"/>
        <dbReference type="ChEBI" id="CHEBI:16389"/>
        <dbReference type="ChEBI" id="CHEBI:17976"/>
        <dbReference type="ChEBI" id="CHEBI:57540"/>
        <dbReference type="ChEBI" id="CHEBI:57945"/>
        <dbReference type="EC" id="7.1.1.2"/>
    </reaction>
</comment>
<feature type="transmembrane region" description="Helical" evidence="1">
    <location>
        <begin position="6"/>
        <end position="23"/>
    </location>
</feature>
<keyword evidence="1" id="KW-0472">Membrane</keyword>
<dbReference type="Pfam" id="PF00499">
    <property type="entry name" value="Oxidored_q3"/>
    <property type="match status" value="1"/>
</dbReference>
<keyword evidence="1" id="KW-0830">Ubiquinone</keyword>
<dbReference type="RefSeq" id="YP_009487187.1">
    <property type="nucleotide sequence ID" value="NC_037773.1"/>
</dbReference>
<dbReference type="AlphaFoldDB" id="A0A2S0U3M0"/>
<dbReference type="PANTHER" id="PTHR33269:SF17">
    <property type="entry name" value="NADH-UBIQUINONE OXIDOREDUCTASE CHAIN 6"/>
    <property type="match status" value="1"/>
</dbReference>
<keyword evidence="1" id="KW-1278">Translocase</keyword>
<accession>A0A2S0U3M0</accession>
<dbReference type="PANTHER" id="PTHR33269">
    <property type="entry name" value="NADH-UBIQUINONE OXIDOREDUCTASE CHAIN 6"/>
    <property type="match status" value="1"/>
</dbReference>
<keyword evidence="1" id="KW-0249">Electron transport</keyword>
<comment type="function">
    <text evidence="1">Core subunit of the mitochondrial membrane respiratory chain NADH dehydrogenase (Complex I) which catalyzes electron transfer from NADH through the respiratory chain, using ubiquinone as an electron acceptor. Essential for the catalytic activity and assembly of complex I.</text>
</comment>
<keyword evidence="1" id="KW-1133">Transmembrane helix</keyword>
<keyword evidence="1" id="KW-0812">Transmembrane</keyword>
<gene>
    <name evidence="2" type="primary">nad6</name>
</gene>
<dbReference type="EC" id="7.1.1.2" evidence="1"/>
<dbReference type="InterPro" id="IPR042106">
    <property type="entry name" value="Nuo/plastoQ_OxRdtase_6_NuoJ"/>
</dbReference>
<name>A0A2S0U3M0_9AGAM</name>
<evidence type="ECO:0000313" key="2">
    <source>
        <dbReference type="EMBL" id="AWB36089.1"/>
    </source>
</evidence>
<feature type="transmembrane region" description="Helical" evidence="1">
    <location>
        <begin position="173"/>
        <end position="198"/>
    </location>
</feature>
<keyword evidence="1" id="KW-0679">Respiratory chain</keyword>
<feature type="transmembrane region" description="Helical" evidence="1">
    <location>
        <begin position="30"/>
        <end position="51"/>
    </location>
</feature>
<keyword evidence="1" id="KW-0813">Transport</keyword>
<dbReference type="EMBL" id="MH138072">
    <property type="protein sequence ID" value="AWB36089.1"/>
    <property type="molecule type" value="Genomic_DNA"/>
</dbReference>
<comment type="similarity">
    <text evidence="1">Belongs to the complex I subunit 6 family.</text>
</comment>
<dbReference type="Gene3D" id="1.20.120.1200">
    <property type="entry name" value="NADH-ubiquinone/plastoquinone oxidoreductase chain 6, subunit NuoJ"/>
    <property type="match status" value="1"/>
</dbReference>
<comment type="subcellular location">
    <subcellularLocation>
        <location evidence="1">Mitochondrion membrane</location>
        <topology evidence="1">Multi-pass membrane protein</topology>
    </subcellularLocation>
</comment>
<reference evidence="2" key="1">
    <citation type="journal article" date="2018" name="Int. J. Biol. Macromol.">
        <title>Characterization and comparative mitogenomic analysis of six newly sequenced mitochondrial genomes from ectomycorrhizal fungi (Russula) and phylogenetic analysis of the Agaricomycetes.</title>
        <authorList>
            <person name="Li Q."/>
            <person name="Wang Q."/>
            <person name="Chen C."/>
            <person name="Jin X."/>
            <person name="Chen Z."/>
            <person name="Xiong C."/>
            <person name="Li P."/>
            <person name="Zhao J."/>
            <person name="Huang W."/>
        </authorList>
    </citation>
    <scope>NUCLEOTIDE SEQUENCE</scope>
</reference>
<geneLocation type="mitochondrion" evidence="2"/>
<dbReference type="InterPro" id="IPR001457">
    <property type="entry name" value="NADH_UbQ/plastoQ_OxRdtase_su6"/>
</dbReference>
<evidence type="ECO:0000256" key="1">
    <source>
        <dbReference type="RuleBase" id="RU004430"/>
    </source>
</evidence>
<keyword evidence="1 2" id="KW-0496">Mitochondrion</keyword>
<feature type="transmembrane region" description="Helical" evidence="1">
    <location>
        <begin position="57"/>
        <end position="83"/>
    </location>
</feature>
<protein>
    <recommendedName>
        <fullName evidence="1">NADH-ubiquinone oxidoreductase chain 6</fullName>
        <ecNumber evidence="1">7.1.1.2</ecNumber>
    </recommendedName>
</protein>
<proteinExistence type="inferred from homology"/>
<keyword evidence="1" id="KW-0520">NAD</keyword>
<feature type="transmembrane region" description="Helical" evidence="1">
    <location>
        <begin position="95"/>
        <end position="115"/>
    </location>
</feature>
<dbReference type="GO" id="GO:0008137">
    <property type="term" value="F:NADH dehydrogenase (ubiquinone) activity"/>
    <property type="evidence" value="ECO:0007669"/>
    <property type="project" value="UniProtKB-UniRule"/>
</dbReference>
<sequence length="203" mass="22665">MKYILINILSFTTIISSVLVITSQNPVISVVYLISVFVNAAGYLILSGIGFLGLSYIIVYVGAITVLFLFVIMMINISLTDIIDTGKQYTKNLPLAFVVASLFLFEMFNILPFSFNNVSGLNLIFDTITNFNLFIWNNNELNFVNNIHTTYQSNVADTTFISFSQIEAIGHLIYTYAAILLIICSIILLLSMIAPIFISLNKK</sequence>
<dbReference type="GeneID" id="36940506"/>
<organism evidence="2">
    <name type="scientific">Russula compacta</name>
    <dbReference type="NCBI Taxonomy" id="40490"/>
    <lineage>
        <taxon>Eukaryota</taxon>
        <taxon>Fungi</taxon>
        <taxon>Dikarya</taxon>
        <taxon>Basidiomycota</taxon>
        <taxon>Agaricomycotina</taxon>
        <taxon>Agaricomycetes</taxon>
        <taxon>Russulales</taxon>
        <taxon>Russulaceae</taxon>
        <taxon>Russula</taxon>
    </lineage>
</organism>
<dbReference type="GO" id="GO:0031966">
    <property type="term" value="C:mitochondrial membrane"/>
    <property type="evidence" value="ECO:0007669"/>
    <property type="project" value="UniProtKB-SubCell"/>
</dbReference>